<dbReference type="eggNOG" id="COG0789">
    <property type="taxonomic scope" value="Bacteria"/>
</dbReference>
<keyword evidence="1" id="KW-0238">DNA-binding</keyword>
<dbReference type="Gene3D" id="1.10.1660.10">
    <property type="match status" value="1"/>
</dbReference>
<dbReference type="HOGENOM" id="CLU_060077_8_3_9"/>
<dbReference type="InterPro" id="IPR009061">
    <property type="entry name" value="DNA-bd_dom_put_sf"/>
</dbReference>
<accession>C0Z8X9</accession>
<proteinExistence type="predicted"/>
<evidence type="ECO:0000256" key="1">
    <source>
        <dbReference type="ARBA" id="ARBA00023125"/>
    </source>
</evidence>
<sequence length="125" mass="14839">MRKIGEVAHLLGISTHTLRYYEKEKIMIPDRDESGDRRYSDSHIQWLRFVIKLKETQMPISKIKKYASLFLEGEHTASARLSLLEDHKHYIEQQIKTLIDVDGMLERKIVAYKDFISKTEQPKHR</sequence>
<dbReference type="CDD" id="cd01109">
    <property type="entry name" value="HTH_YyaN"/>
    <property type="match status" value="1"/>
</dbReference>
<dbReference type="GO" id="GO:0003700">
    <property type="term" value="F:DNA-binding transcription factor activity"/>
    <property type="evidence" value="ECO:0007669"/>
    <property type="project" value="InterPro"/>
</dbReference>
<dbReference type="PANTHER" id="PTHR30204">
    <property type="entry name" value="REDOX-CYCLING DRUG-SENSING TRANSCRIPTIONAL ACTIVATOR SOXR"/>
    <property type="match status" value="1"/>
</dbReference>
<dbReference type="GO" id="GO:0003677">
    <property type="term" value="F:DNA binding"/>
    <property type="evidence" value="ECO:0007669"/>
    <property type="project" value="UniProtKB-KW"/>
</dbReference>
<dbReference type="SUPFAM" id="SSF46955">
    <property type="entry name" value="Putative DNA-binding domain"/>
    <property type="match status" value="1"/>
</dbReference>
<dbReference type="RefSeq" id="WP_012685198.1">
    <property type="nucleotide sequence ID" value="NC_012491.1"/>
</dbReference>
<gene>
    <name evidence="3" type="ordered locus">BBR47_14720</name>
</gene>
<dbReference type="InterPro" id="IPR047057">
    <property type="entry name" value="MerR_fam"/>
</dbReference>
<keyword evidence="4" id="KW-1185">Reference proteome</keyword>
<dbReference type="Proteomes" id="UP000001877">
    <property type="component" value="Chromosome"/>
</dbReference>
<evidence type="ECO:0000259" key="2">
    <source>
        <dbReference type="PROSITE" id="PS50937"/>
    </source>
</evidence>
<dbReference type="STRING" id="358681.BBR47_14720"/>
<reference evidence="3 4" key="1">
    <citation type="submission" date="2005-03" db="EMBL/GenBank/DDBJ databases">
        <title>Brevibacillus brevis strain 47, complete genome.</title>
        <authorList>
            <person name="Hosoyama A."/>
            <person name="Yamada R."/>
            <person name="Hongo Y."/>
            <person name="Terui Y."/>
            <person name="Ankai A."/>
            <person name="Masuyama W."/>
            <person name="Sekiguchi M."/>
            <person name="Takeda T."/>
            <person name="Asano K."/>
            <person name="Ohji S."/>
            <person name="Ichikawa N."/>
            <person name="Narita S."/>
            <person name="Aoki N."/>
            <person name="Miura H."/>
            <person name="Matsushita S."/>
            <person name="Sekigawa T."/>
            <person name="Yamagata H."/>
            <person name="Yoshikawa H."/>
            <person name="Udaka S."/>
            <person name="Tanikawa S."/>
            <person name="Fujita N."/>
        </authorList>
    </citation>
    <scope>NUCLEOTIDE SEQUENCE [LARGE SCALE GENOMIC DNA]</scope>
    <source>
        <strain evidence="4">47 / JCM 6285 / NBRC 100599</strain>
    </source>
</reference>
<organism evidence="3 4">
    <name type="scientific">Brevibacillus brevis (strain 47 / JCM 6285 / NBRC 100599)</name>
    <dbReference type="NCBI Taxonomy" id="358681"/>
    <lineage>
        <taxon>Bacteria</taxon>
        <taxon>Bacillati</taxon>
        <taxon>Bacillota</taxon>
        <taxon>Bacilli</taxon>
        <taxon>Bacillales</taxon>
        <taxon>Paenibacillaceae</taxon>
        <taxon>Brevibacillus</taxon>
    </lineage>
</organism>
<name>C0Z8X9_BREBN</name>
<dbReference type="InterPro" id="IPR000551">
    <property type="entry name" value="MerR-type_HTH_dom"/>
</dbReference>
<dbReference type="PANTHER" id="PTHR30204:SF82">
    <property type="entry name" value="TRANSCRIPTIONAL REGULATOR, MERR FAMILY"/>
    <property type="match status" value="1"/>
</dbReference>
<dbReference type="KEGG" id="bbe:BBR47_14720"/>
<feature type="domain" description="HTH merR-type" evidence="2">
    <location>
        <begin position="1"/>
        <end position="69"/>
    </location>
</feature>
<evidence type="ECO:0000313" key="3">
    <source>
        <dbReference type="EMBL" id="BAH42449.1"/>
    </source>
</evidence>
<dbReference type="SMART" id="SM00422">
    <property type="entry name" value="HTH_MERR"/>
    <property type="match status" value="1"/>
</dbReference>
<dbReference type="AlphaFoldDB" id="C0Z8X9"/>
<protein>
    <submittedName>
        <fullName evidence="3">Probable transcriptional regulator</fullName>
    </submittedName>
</protein>
<dbReference type="EMBL" id="AP008955">
    <property type="protein sequence ID" value="BAH42449.1"/>
    <property type="molecule type" value="Genomic_DNA"/>
</dbReference>
<dbReference type="PROSITE" id="PS50937">
    <property type="entry name" value="HTH_MERR_2"/>
    <property type="match status" value="1"/>
</dbReference>
<dbReference type="PRINTS" id="PR00040">
    <property type="entry name" value="HTHMERR"/>
</dbReference>
<evidence type="ECO:0000313" key="4">
    <source>
        <dbReference type="Proteomes" id="UP000001877"/>
    </source>
</evidence>
<dbReference type="Pfam" id="PF13411">
    <property type="entry name" value="MerR_1"/>
    <property type="match status" value="1"/>
</dbReference>